<dbReference type="AlphaFoldDB" id="A0A7J0F773"/>
<reference evidence="2 3" key="1">
    <citation type="submission" date="2019-07" db="EMBL/GenBank/DDBJ databases">
        <title>De Novo Assembly of kiwifruit Actinidia rufa.</title>
        <authorList>
            <person name="Sugita-Konishi S."/>
            <person name="Sato K."/>
            <person name="Mori E."/>
            <person name="Abe Y."/>
            <person name="Kisaki G."/>
            <person name="Hamano K."/>
            <person name="Suezawa K."/>
            <person name="Otani M."/>
            <person name="Fukuda T."/>
            <person name="Manabe T."/>
            <person name="Gomi K."/>
            <person name="Tabuchi M."/>
            <person name="Akimitsu K."/>
            <person name="Kataoka I."/>
        </authorList>
    </citation>
    <scope>NUCLEOTIDE SEQUENCE [LARGE SCALE GENOMIC DNA]</scope>
    <source>
        <strain evidence="3">cv. Fuchu</strain>
    </source>
</reference>
<organism evidence="2 3">
    <name type="scientific">Actinidia rufa</name>
    <dbReference type="NCBI Taxonomy" id="165716"/>
    <lineage>
        <taxon>Eukaryota</taxon>
        <taxon>Viridiplantae</taxon>
        <taxon>Streptophyta</taxon>
        <taxon>Embryophyta</taxon>
        <taxon>Tracheophyta</taxon>
        <taxon>Spermatophyta</taxon>
        <taxon>Magnoliopsida</taxon>
        <taxon>eudicotyledons</taxon>
        <taxon>Gunneridae</taxon>
        <taxon>Pentapetalae</taxon>
        <taxon>asterids</taxon>
        <taxon>Ericales</taxon>
        <taxon>Actinidiaceae</taxon>
        <taxon>Actinidia</taxon>
    </lineage>
</organism>
<dbReference type="OrthoDB" id="1740536at2759"/>
<feature type="compositionally biased region" description="Basic and acidic residues" evidence="1">
    <location>
        <begin position="253"/>
        <end position="262"/>
    </location>
</feature>
<keyword evidence="3" id="KW-1185">Reference proteome</keyword>
<dbReference type="EMBL" id="BJWL01000009">
    <property type="protein sequence ID" value="GFY93767.1"/>
    <property type="molecule type" value="Genomic_DNA"/>
</dbReference>
<evidence type="ECO:0000313" key="2">
    <source>
        <dbReference type="EMBL" id="GFY93767.1"/>
    </source>
</evidence>
<dbReference type="Proteomes" id="UP000585474">
    <property type="component" value="Unassembled WGS sequence"/>
</dbReference>
<feature type="region of interest" description="Disordered" evidence="1">
    <location>
        <begin position="1"/>
        <end position="58"/>
    </location>
</feature>
<sequence>MLSDPDVERRRSPSLPRREGSSSSSESSGIPTVECEKARRGRSPCRGDRIGARNRSTSQKIRDLDAQLDAINTGTCALVTVDTLIRQTEPPFTQRILRAWVSFKFKLPTQLEIYEGKTDPMDHLDSYKSLMLLQGCSDEDPNDKVVIMLMMEGLRPGPLFDFLSKNDPETLFALPSKADKYIAVEELVEAKRRRRGKDDHKRKKPDTRRSDYREEARTKRSDRDPKRTNDRRPRTLPRRPELILPPLNAPVAQDDRRWEGSRRSPRPIT</sequence>
<evidence type="ECO:0000256" key="1">
    <source>
        <dbReference type="SAM" id="MobiDB-lite"/>
    </source>
</evidence>
<feature type="compositionally biased region" description="Basic and acidic residues" evidence="1">
    <location>
        <begin position="1"/>
        <end position="20"/>
    </location>
</feature>
<feature type="region of interest" description="Disordered" evidence="1">
    <location>
        <begin position="192"/>
        <end position="269"/>
    </location>
</feature>
<evidence type="ECO:0000313" key="3">
    <source>
        <dbReference type="Proteomes" id="UP000585474"/>
    </source>
</evidence>
<proteinExistence type="predicted"/>
<gene>
    <name evidence="2" type="ORF">Acr_09g0002130</name>
</gene>
<protein>
    <submittedName>
        <fullName evidence="2">Uncharacterized protein</fullName>
    </submittedName>
</protein>
<feature type="compositionally biased region" description="Basic and acidic residues" evidence="1">
    <location>
        <begin position="207"/>
        <end position="241"/>
    </location>
</feature>
<accession>A0A7J0F773</accession>
<comment type="caution">
    <text evidence="2">The sequence shown here is derived from an EMBL/GenBank/DDBJ whole genome shotgun (WGS) entry which is preliminary data.</text>
</comment>
<feature type="compositionally biased region" description="Basic residues" evidence="1">
    <location>
        <begin position="192"/>
        <end position="206"/>
    </location>
</feature>
<name>A0A7J0F773_9ERIC</name>